<reference evidence="2" key="1">
    <citation type="journal article" date="2019" name="Int. J. Syst. Evol. Microbiol.">
        <title>The Global Catalogue of Microorganisms (GCM) 10K type strain sequencing project: providing services to taxonomists for standard genome sequencing and annotation.</title>
        <authorList>
            <consortium name="The Broad Institute Genomics Platform"/>
            <consortium name="The Broad Institute Genome Sequencing Center for Infectious Disease"/>
            <person name="Wu L."/>
            <person name="Ma J."/>
        </authorList>
    </citation>
    <scope>NUCLEOTIDE SEQUENCE [LARGE SCALE GENOMIC DNA]</scope>
    <source>
        <strain evidence="2">JCM 31405</strain>
    </source>
</reference>
<name>A0ABQ2S150_9DEIO</name>
<proteinExistence type="predicted"/>
<evidence type="ECO:0000313" key="1">
    <source>
        <dbReference type="EMBL" id="GGR86478.1"/>
    </source>
</evidence>
<gene>
    <name evidence="1" type="ORF">GCM10008960_12040</name>
</gene>
<protein>
    <submittedName>
        <fullName evidence="1">Uncharacterized protein</fullName>
    </submittedName>
</protein>
<dbReference type="Proteomes" id="UP000644548">
    <property type="component" value="Unassembled WGS sequence"/>
</dbReference>
<keyword evidence="2" id="KW-1185">Reference proteome</keyword>
<evidence type="ECO:0000313" key="2">
    <source>
        <dbReference type="Proteomes" id="UP000644548"/>
    </source>
</evidence>
<organism evidence="1 2">
    <name type="scientific">Deinococcus sedimenti</name>
    <dbReference type="NCBI Taxonomy" id="1867090"/>
    <lineage>
        <taxon>Bacteria</taxon>
        <taxon>Thermotogati</taxon>
        <taxon>Deinococcota</taxon>
        <taxon>Deinococci</taxon>
        <taxon>Deinococcales</taxon>
        <taxon>Deinococcaceae</taxon>
        <taxon>Deinococcus</taxon>
    </lineage>
</organism>
<dbReference type="EMBL" id="BMQN01000001">
    <property type="protein sequence ID" value="GGR86478.1"/>
    <property type="molecule type" value="Genomic_DNA"/>
</dbReference>
<accession>A0ABQ2S150</accession>
<sequence length="135" mass="15620">METILSLGSRRKFTLWRFDASHRRLLLRSSLEQNKPHPTRIDLLFSHVVRINIPTFIDLDTVREVHSELLDVLLPNHFMGQANNDKVYGFYLEEKLVGYVVAKWHILSEDTAKASEKSSEYHINLITGWATLSDG</sequence>
<comment type="caution">
    <text evidence="1">The sequence shown here is derived from an EMBL/GenBank/DDBJ whole genome shotgun (WGS) entry which is preliminary data.</text>
</comment>
<dbReference type="RefSeq" id="WP_189072165.1">
    <property type="nucleotide sequence ID" value="NZ_BMQN01000001.1"/>
</dbReference>